<dbReference type="InterPro" id="IPR007219">
    <property type="entry name" value="XnlR_reg_dom"/>
</dbReference>
<feature type="region of interest" description="Disordered" evidence="8">
    <location>
        <begin position="350"/>
        <end position="372"/>
    </location>
</feature>
<comment type="caution">
    <text evidence="10">The sequence shown here is derived from an EMBL/GenBank/DDBJ whole genome shotgun (WGS) entry which is preliminary data.</text>
</comment>
<evidence type="ECO:0000256" key="3">
    <source>
        <dbReference type="ARBA" id="ARBA00022833"/>
    </source>
</evidence>
<feature type="region of interest" description="Disordered" evidence="8">
    <location>
        <begin position="877"/>
        <end position="897"/>
    </location>
</feature>
<feature type="region of interest" description="Disordered" evidence="8">
    <location>
        <begin position="455"/>
        <end position="474"/>
    </location>
</feature>
<dbReference type="AlphaFoldDB" id="A0A8H5LL87"/>
<dbReference type="Pfam" id="PF04082">
    <property type="entry name" value="Fungal_trans"/>
    <property type="match status" value="1"/>
</dbReference>
<evidence type="ECO:0000256" key="1">
    <source>
        <dbReference type="ARBA" id="ARBA00004123"/>
    </source>
</evidence>
<dbReference type="Gene3D" id="4.10.240.10">
    <property type="entry name" value="Zn(2)-C6 fungal-type DNA-binding domain"/>
    <property type="match status" value="1"/>
</dbReference>
<dbReference type="SMART" id="SM00066">
    <property type="entry name" value="GAL4"/>
    <property type="match status" value="1"/>
</dbReference>
<dbReference type="Pfam" id="PF00172">
    <property type="entry name" value="Zn_clus"/>
    <property type="match status" value="1"/>
</dbReference>
<dbReference type="OrthoDB" id="2123952at2759"/>
<keyword evidence="6" id="KW-0804">Transcription</keyword>
<evidence type="ECO:0000256" key="6">
    <source>
        <dbReference type="ARBA" id="ARBA00023163"/>
    </source>
</evidence>
<dbReference type="PROSITE" id="PS50048">
    <property type="entry name" value="ZN2_CY6_FUNGAL_2"/>
    <property type="match status" value="1"/>
</dbReference>
<dbReference type="CDD" id="cd00067">
    <property type="entry name" value="GAL4"/>
    <property type="match status" value="1"/>
</dbReference>
<keyword evidence="5" id="KW-0238">DNA-binding</keyword>
<dbReference type="PROSITE" id="PS00463">
    <property type="entry name" value="ZN2_CY6_FUNGAL_1"/>
    <property type="match status" value="1"/>
</dbReference>
<evidence type="ECO:0000256" key="8">
    <source>
        <dbReference type="SAM" id="MobiDB-lite"/>
    </source>
</evidence>
<dbReference type="GO" id="GO:0008270">
    <property type="term" value="F:zinc ion binding"/>
    <property type="evidence" value="ECO:0007669"/>
    <property type="project" value="InterPro"/>
</dbReference>
<dbReference type="SMART" id="SM00906">
    <property type="entry name" value="Fungal_trans"/>
    <property type="match status" value="1"/>
</dbReference>
<dbReference type="SUPFAM" id="SSF57701">
    <property type="entry name" value="Zn2/Cys6 DNA-binding domain"/>
    <property type="match status" value="1"/>
</dbReference>
<dbReference type="InterPro" id="IPR036864">
    <property type="entry name" value="Zn2-C6_fun-type_DNA-bd_sf"/>
</dbReference>
<feature type="compositionally biased region" description="Polar residues" evidence="8">
    <location>
        <begin position="350"/>
        <end position="361"/>
    </location>
</feature>
<sequence>MSSTLLPSDDSYSLSPSPNSSILSVKPEPPPSPELPSSSSRNLSSHQPILWFEGVGSSYNNPTISPSQYWDHRDENSASPEPVGLSHTLPLLHANSFDDEYDKATGVANGVGGLLVPSNLGPGERPVRRRSSKACDQCRKSKCKCERASSGEPCKNCIMLGAPCTFLGPSRKRGPPKGYIDAIEARLHQAEALLGIMLASGDSRADTLLNDISQDPLAREIINRVDNSSYGVKGRSKDTDRPNGTKSRFVSSADEKLQDELMSTHPTNEWQDCVTEMLRNRPRGRSPPTTESKQTQPPLPVKERASSAGYDSHGRRQRKKMNNCSGDAAFISASAPVTATSTPVLSATLSRSVPSRTSSPQHHLYPASSERPASHALEAQFRAQGSITSVSSDGYTSGSDDEEVVDAIGQLSLNEEEQIRFHGKASGLHILGSKARADRRNEGGIWRLPEVRVWPSPSQSSLVPEEEDELGSKLPSQHIQDELIETYFDHSAKIRPSPYIHDSPIRSSDSDHISPSAPSSSKSRPDEFPLFSFLRSWSAGDSYLEHAQAILSRSYTQSRPSTCQALLLLGYRQAGVGATASAWTYVGMAIRMAQDLGMHRQADRWAREGMGGQIFESMELQERKRIWYSCVVMDKYVSAYIGRPLMIFESDFDTLLPSEELEYEDVEELGSNIGHPIPCFKAAATLSGFLGTVLQTIYAARPASSRHGELALIDGLLNKWYYGLPANLQHDPQSLKSSVPPPCVLTLHMQYWCTMLLLHRPFTIQERHRPSGGVRLQSVSDKNHELCASAANHITSIATLFLDKYTLRNCPAFLCYYVFTASLMHIVSISSFPNDPQASIGLNKCLNILNVMQVTWPSAGRALELLKGSKVNFDVPVASPPNAQKRPLESSGEIEARPESRPVPIFNNAHLPPMDNYDLPHHPEFHNPYSQSNMQLVSIQSPPAPYYTASTLHRSWSDNQFDSLPTFSGNNDSLNLPQTYHTVPIDNRHTLSGSHNHHRQPLPNHHLQHHLPTSSSSNQRQLHHQASPYWNEFAFRDLGGYDAGNVSGSPSVMSTNGDGQGQPLMMFTSEPGQYGNQLYGKSTLSNLARHVTADHSF</sequence>
<proteinExistence type="predicted"/>
<keyword evidence="4" id="KW-0805">Transcription regulation</keyword>
<accession>A0A8H5LL87</accession>
<evidence type="ECO:0000313" key="11">
    <source>
        <dbReference type="Proteomes" id="UP000518752"/>
    </source>
</evidence>
<evidence type="ECO:0000313" key="10">
    <source>
        <dbReference type="EMBL" id="KAF5361342.1"/>
    </source>
</evidence>
<keyword evidence="2" id="KW-0479">Metal-binding</keyword>
<protein>
    <recommendedName>
        <fullName evidence="9">Zn(2)-C6 fungal-type domain-containing protein</fullName>
    </recommendedName>
</protein>
<dbReference type="GO" id="GO:0003677">
    <property type="term" value="F:DNA binding"/>
    <property type="evidence" value="ECO:0007669"/>
    <property type="project" value="UniProtKB-KW"/>
</dbReference>
<dbReference type="Proteomes" id="UP000518752">
    <property type="component" value="Unassembled WGS sequence"/>
</dbReference>
<feature type="compositionally biased region" description="Polar residues" evidence="8">
    <location>
        <begin position="287"/>
        <end position="296"/>
    </location>
</feature>
<organism evidence="10 11">
    <name type="scientific">Collybiopsis confluens</name>
    <dbReference type="NCBI Taxonomy" id="2823264"/>
    <lineage>
        <taxon>Eukaryota</taxon>
        <taxon>Fungi</taxon>
        <taxon>Dikarya</taxon>
        <taxon>Basidiomycota</taxon>
        <taxon>Agaricomycotina</taxon>
        <taxon>Agaricomycetes</taxon>
        <taxon>Agaricomycetidae</taxon>
        <taxon>Agaricales</taxon>
        <taxon>Marasmiineae</taxon>
        <taxon>Omphalotaceae</taxon>
        <taxon>Collybiopsis</taxon>
    </lineage>
</organism>
<feature type="region of interest" description="Disordered" evidence="8">
    <location>
        <begin position="1"/>
        <end position="43"/>
    </location>
</feature>
<evidence type="ECO:0000256" key="5">
    <source>
        <dbReference type="ARBA" id="ARBA00023125"/>
    </source>
</evidence>
<keyword evidence="3" id="KW-0862">Zinc</keyword>
<dbReference type="InterPro" id="IPR051615">
    <property type="entry name" value="Transcr_Regulatory_Elem"/>
</dbReference>
<feature type="domain" description="Zn(2)-C6 fungal-type" evidence="9">
    <location>
        <begin position="134"/>
        <end position="166"/>
    </location>
</feature>
<dbReference type="PANTHER" id="PTHR31313:SF78">
    <property type="entry name" value="TRANSCRIPTION FACTOR DOMAIN-CONTAINING PROTEIN"/>
    <property type="match status" value="1"/>
</dbReference>
<feature type="region of interest" description="Disordered" evidence="8">
    <location>
        <begin position="229"/>
        <end position="254"/>
    </location>
</feature>
<dbReference type="GO" id="GO:0006351">
    <property type="term" value="P:DNA-templated transcription"/>
    <property type="evidence" value="ECO:0007669"/>
    <property type="project" value="InterPro"/>
</dbReference>
<evidence type="ECO:0000259" key="9">
    <source>
        <dbReference type="PROSITE" id="PS50048"/>
    </source>
</evidence>
<feature type="compositionally biased region" description="Low complexity" evidence="8">
    <location>
        <begin position="501"/>
        <end position="522"/>
    </location>
</feature>
<keyword evidence="11" id="KW-1185">Reference proteome</keyword>
<dbReference type="PANTHER" id="PTHR31313">
    <property type="entry name" value="TY1 ENHANCER ACTIVATOR"/>
    <property type="match status" value="1"/>
</dbReference>
<keyword evidence="7" id="KW-0539">Nucleus</keyword>
<feature type="compositionally biased region" description="Low complexity" evidence="8">
    <location>
        <begin position="1"/>
        <end position="24"/>
    </location>
</feature>
<dbReference type="InterPro" id="IPR001138">
    <property type="entry name" value="Zn2Cys6_DnaBD"/>
</dbReference>
<evidence type="ECO:0000256" key="4">
    <source>
        <dbReference type="ARBA" id="ARBA00023015"/>
    </source>
</evidence>
<dbReference type="GO" id="GO:0005634">
    <property type="term" value="C:nucleus"/>
    <property type="evidence" value="ECO:0007669"/>
    <property type="project" value="UniProtKB-SubCell"/>
</dbReference>
<feature type="region of interest" description="Disordered" evidence="8">
    <location>
        <begin position="991"/>
        <end position="1023"/>
    </location>
</feature>
<feature type="region of interest" description="Disordered" evidence="8">
    <location>
        <begin position="279"/>
        <end position="320"/>
    </location>
</feature>
<comment type="subcellular location">
    <subcellularLocation>
        <location evidence="1">Nucleus</location>
    </subcellularLocation>
</comment>
<evidence type="ECO:0000256" key="2">
    <source>
        <dbReference type="ARBA" id="ARBA00022723"/>
    </source>
</evidence>
<name>A0A8H5LL87_9AGAR</name>
<gene>
    <name evidence="10" type="ORF">D9757_012319</name>
</gene>
<evidence type="ECO:0000256" key="7">
    <source>
        <dbReference type="ARBA" id="ARBA00023242"/>
    </source>
</evidence>
<reference evidence="10 11" key="1">
    <citation type="journal article" date="2020" name="ISME J.">
        <title>Uncovering the hidden diversity of litter-decomposition mechanisms in mushroom-forming fungi.</title>
        <authorList>
            <person name="Floudas D."/>
            <person name="Bentzer J."/>
            <person name="Ahren D."/>
            <person name="Johansson T."/>
            <person name="Persson P."/>
            <person name="Tunlid A."/>
        </authorList>
    </citation>
    <scope>NUCLEOTIDE SEQUENCE [LARGE SCALE GENOMIC DNA]</scope>
    <source>
        <strain evidence="10 11">CBS 406.79</strain>
    </source>
</reference>
<dbReference type="CDD" id="cd12148">
    <property type="entry name" value="fungal_TF_MHR"/>
    <property type="match status" value="1"/>
</dbReference>
<dbReference type="EMBL" id="JAACJN010000207">
    <property type="protein sequence ID" value="KAF5361342.1"/>
    <property type="molecule type" value="Genomic_DNA"/>
</dbReference>
<feature type="region of interest" description="Disordered" evidence="8">
    <location>
        <begin position="499"/>
        <end position="525"/>
    </location>
</feature>
<dbReference type="GO" id="GO:0000981">
    <property type="term" value="F:DNA-binding transcription factor activity, RNA polymerase II-specific"/>
    <property type="evidence" value="ECO:0007669"/>
    <property type="project" value="InterPro"/>
</dbReference>